<evidence type="ECO:0000313" key="4">
    <source>
        <dbReference type="EMBL" id="SMQ54700.1"/>
    </source>
</evidence>
<reference evidence="4 5" key="1">
    <citation type="submission" date="2016-06" db="EMBL/GenBank/DDBJ databases">
        <authorList>
            <person name="Kjaerup R.B."/>
            <person name="Dalgaard T.S."/>
            <person name="Juul-Madsen H.R."/>
        </authorList>
    </citation>
    <scope>NUCLEOTIDE SEQUENCE [LARGE SCALE GENOMIC DNA]</scope>
</reference>
<dbReference type="SUPFAM" id="SSF51905">
    <property type="entry name" value="FAD/NAD(P)-binding domain"/>
    <property type="match status" value="1"/>
</dbReference>
<name>A0A1X7S5A9_ZYMT9</name>
<evidence type="ECO:0000259" key="3">
    <source>
        <dbReference type="Pfam" id="PF01266"/>
    </source>
</evidence>
<dbReference type="STRING" id="1276538.A0A1X7S5A9"/>
<evidence type="ECO:0000256" key="2">
    <source>
        <dbReference type="SAM" id="Phobius"/>
    </source>
</evidence>
<evidence type="ECO:0000313" key="5">
    <source>
        <dbReference type="Proteomes" id="UP000215127"/>
    </source>
</evidence>
<dbReference type="Gene3D" id="3.30.9.10">
    <property type="entry name" value="D-Amino Acid Oxidase, subunit A, domain 2"/>
    <property type="match status" value="1"/>
</dbReference>
<feature type="domain" description="FAD dependent oxidoreductase" evidence="3">
    <location>
        <begin position="13"/>
        <end position="415"/>
    </location>
</feature>
<dbReference type="InterPro" id="IPR036188">
    <property type="entry name" value="FAD/NAD-bd_sf"/>
</dbReference>
<keyword evidence="2" id="KW-0812">Transmembrane</keyword>
<dbReference type="Gene3D" id="3.50.50.60">
    <property type="entry name" value="FAD/NAD(P)-binding domain"/>
    <property type="match status" value="1"/>
</dbReference>
<keyword evidence="5" id="KW-1185">Reference proteome</keyword>
<dbReference type="InterPro" id="IPR006076">
    <property type="entry name" value="FAD-dep_OxRdtase"/>
</dbReference>
<organism evidence="4 5">
    <name type="scientific">Zymoseptoria tritici (strain ST99CH_3D7)</name>
    <dbReference type="NCBI Taxonomy" id="1276538"/>
    <lineage>
        <taxon>Eukaryota</taxon>
        <taxon>Fungi</taxon>
        <taxon>Dikarya</taxon>
        <taxon>Ascomycota</taxon>
        <taxon>Pezizomycotina</taxon>
        <taxon>Dothideomycetes</taxon>
        <taxon>Dothideomycetidae</taxon>
        <taxon>Mycosphaerellales</taxon>
        <taxon>Mycosphaerellaceae</taxon>
        <taxon>Zymoseptoria</taxon>
    </lineage>
</organism>
<gene>
    <name evidence="4" type="ORF">ZT3D7_G9855</name>
</gene>
<feature type="region of interest" description="Disordered" evidence="1">
    <location>
        <begin position="216"/>
        <end position="239"/>
    </location>
</feature>
<dbReference type="Proteomes" id="UP000215127">
    <property type="component" value="Chromosome 10"/>
</dbReference>
<sequence length="437" mass="46168">MPQPSSPPEKQNIIIVGGGIIGCTTAYFLTRHSSYNPSTHKITLLEASTIAGGASGKAGGLLATWAYPKCLVGLSFRLHRELAEEHGGRERWGYREVGVGSVECVGRHFPAAAARKATGEGKGEEGKGEDVSLQKTNALPIAASTKPKTKRKGVPDGVLEWIDADALKEYEEMAPPGSTAQVHPYQFTATMAKLAEDAGVEILTHSPVTKIEYTSDGKGVSGVTYTPSPTSSSASASKPDSVTLQANKVILSPGPWTRSLLPTAPITSIRAHSLTLRPSVPISPHALFTSIRLPKSFPTHPNQTVTPEIYPRPNDNEVYACGEGDELVPLPSLSSSVEVDPQRVEDVRAFVGSISPALADAEVTARQACYLPSVEGGAGAPLVGKTGVEGLWLAAGHSCWGIQNAPATGKVMAEMVLGEGGKKEEGKWRELDPRGWL</sequence>
<dbReference type="GO" id="GO:0005770">
    <property type="term" value="C:late endosome"/>
    <property type="evidence" value="ECO:0007669"/>
    <property type="project" value="TreeGrafter"/>
</dbReference>
<dbReference type="Pfam" id="PF01266">
    <property type="entry name" value="DAO"/>
    <property type="match status" value="1"/>
</dbReference>
<feature type="transmembrane region" description="Helical" evidence="2">
    <location>
        <begin position="12"/>
        <end position="30"/>
    </location>
</feature>
<dbReference type="EMBL" id="LT853701">
    <property type="protein sequence ID" value="SMQ54700.1"/>
    <property type="molecule type" value="Genomic_DNA"/>
</dbReference>
<keyword evidence="2" id="KW-0472">Membrane</keyword>
<feature type="compositionally biased region" description="Low complexity" evidence="1">
    <location>
        <begin position="226"/>
        <end position="237"/>
    </location>
</feature>
<proteinExistence type="predicted"/>
<dbReference type="AlphaFoldDB" id="A0A1X7S5A9"/>
<dbReference type="PANTHER" id="PTHR13847:SF150">
    <property type="entry name" value="OXIDOREDUCTASE TDA3-RELATED"/>
    <property type="match status" value="1"/>
</dbReference>
<dbReference type="GO" id="GO:0005829">
    <property type="term" value="C:cytosol"/>
    <property type="evidence" value="ECO:0007669"/>
    <property type="project" value="GOC"/>
</dbReference>
<evidence type="ECO:0000256" key="1">
    <source>
        <dbReference type="SAM" id="MobiDB-lite"/>
    </source>
</evidence>
<dbReference type="PANTHER" id="PTHR13847">
    <property type="entry name" value="SARCOSINE DEHYDROGENASE-RELATED"/>
    <property type="match status" value="1"/>
</dbReference>
<dbReference type="GO" id="GO:0042147">
    <property type="term" value="P:retrograde transport, endosome to Golgi"/>
    <property type="evidence" value="ECO:0007669"/>
    <property type="project" value="TreeGrafter"/>
</dbReference>
<accession>A0A1X7S5A9</accession>
<protein>
    <recommendedName>
        <fullName evidence="3">FAD dependent oxidoreductase domain-containing protein</fullName>
    </recommendedName>
</protein>
<keyword evidence="2" id="KW-1133">Transmembrane helix</keyword>